<evidence type="ECO:0000256" key="1">
    <source>
        <dbReference type="SAM" id="MobiDB-lite"/>
    </source>
</evidence>
<organism evidence="2 3">
    <name type="scientific">Smittium mucronatum</name>
    <dbReference type="NCBI Taxonomy" id="133383"/>
    <lineage>
        <taxon>Eukaryota</taxon>
        <taxon>Fungi</taxon>
        <taxon>Fungi incertae sedis</taxon>
        <taxon>Zoopagomycota</taxon>
        <taxon>Kickxellomycotina</taxon>
        <taxon>Harpellomycetes</taxon>
        <taxon>Harpellales</taxon>
        <taxon>Legeriomycetaceae</taxon>
        <taxon>Smittium</taxon>
    </lineage>
</organism>
<dbReference type="Proteomes" id="UP000187455">
    <property type="component" value="Unassembled WGS sequence"/>
</dbReference>
<name>A0A1R0GNT2_9FUNG</name>
<accession>A0A1R0GNT2</accession>
<feature type="region of interest" description="Disordered" evidence="1">
    <location>
        <begin position="110"/>
        <end position="144"/>
    </location>
</feature>
<proteinExistence type="predicted"/>
<dbReference type="AlphaFoldDB" id="A0A1R0GNT2"/>
<evidence type="ECO:0000313" key="2">
    <source>
        <dbReference type="EMBL" id="OLY78552.1"/>
    </source>
</evidence>
<feature type="compositionally biased region" description="Basic and acidic residues" evidence="1">
    <location>
        <begin position="119"/>
        <end position="128"/>
    </location>
</feature>
<reference evidence="2 3" key="1">
    <citation type="journal article" date="2016" name="Mol. Biol. Evol.">
        <title>Genome-Wide Survey of Gut Fungi (Harpellales) Reveals the First Horizontally Transferred Ubiquitin Gene from a Mosquito Host.</title>
        <authorList>
            <person name="Wang Y."/>
            <person name="White M.M."/>
            <person name="Kvist S."/>
            <person name="Moncalvo J.M."/>
        </authorList>
    </citation>
    <scope>NUCLEOTIDE SEQUENCE [LARGE SCALE GENOMIC DNA]</scope>
    <source>
        <strain evidence="2 3">ALG-7-W6</strain>
    </source>
</reference>
<gene>
    <name evidence="2" type="ORF">AYI68_g7400</name>
</gene>
<keyword evidence="3" id="KW-1185">Reference proteome</keyword>
<dbReference type="EMBL" id="LSSL01006100">
    <property type="protein sequence ID" value="OLY78552.1"/>
    <property type="molecule type" value="Genomic_DNA"/>
</dbReference>
<protein>
    <submittedName>
        <fullName evidence="2">Uncharacterized protein</fullName>
    </submittedName>
</protein>
<sequence>MLVDLQKDFALNLEEKFEVENKIKKLDSVISKISSSSTERFSKIENKLNNLIKYSFETKKVLEECTKAYSNTNDTLKFALGEIDLLIETGRQSVSELNYSRSENELMETTRKMGSLSDDLSKAKEGRSPRPKSKKNGRLPSLKINNPSVEREFEGVKRHRIKNSVNIPNENSRIEIVNEPNLSDKLEGTLHSAKNKPSLLNPENERMVEKSYAPKKRYDQDDLVSRVSAFKMSMSKKPGAKSEVSYNKNVPITAVSPTGTLVIDDIKDYNGRIGNNASGTIVSASPEVPGSMGGFKGAKFGGIAMGKFTGSGLINALLLSNDQVGLRSRYTKP</sequence>
<comment type="caution">
    <text evidence="2">The sequence shown here is derived from an EMBL/GenBank/DDBJ whole genome shotgun (WGS) entry which is preliminary data.</text>
</comment>
<evidence type="ECO:0000313" key="3">
    <source>
        <dbReference type="Proteomes" id="UP000187455"/>
    </source>
</evidence>